<keyword evidence="3" id="KW-1185">Reference proteome</keyword>
<feature type="domain" description="SnoaL-like" evidence="1">
    <location>
        <begin position="19"/>
        <end position="132"/>
    </location>
</feature>
<reference evidence="3" key="1">
    <citation type="submission" date="2018-01" db="EMBL/GenBank/DDBJ databases">
        <title>Draft Genome Sequence of the Radioresistant Bacterium Deinococcus aerius TR0125, Isolated from the Higher Atmosphere above Japan.</title>
        <authorList>
            <person name="Satoh K."/>
            <person name="Arai H."/>
            <person name="Sanzen T."/>
            <person name="Kawaguchi Y."/>
            <person name="Hayashi H."/>
            <person name="Yokobori S."/>
            <person name="Yamagishi A."/>
            <person name="Oono Y."/>
            <person name="Narumi I."/>
        </authorList>
    </citation>
    <scope>NUCLEOTIDE SEQUENCE [LARGE SCALE GENOMIC DNA]</scope>
    <source>
        <strain evidence="3">TR0125</strain>
    </source>
</reference>
<dbReference type="InterPro" id="IPR032710">
    <property type="entry name" value="NTF2-like_dom_sf"/>
</dbReference>
<dbReference type="EMBL" id="BFAG01000011">
    <property type="protein sequence ID" value="GBF06906.1"/>
    <property type="molecule type" value="Genomic_DNA"/>
</dbReference>
<dbReference type="InterPro" id="IPR037401">
    <property type="entry name" value="SnoaL-like"/>
</dbReference>
<protein>
    <recommendedName>
        <fullName evidence="1">SnoaL-like domain-containing protein</fullName>
    </recommendedName>
</protein>
<organism evidence="2 3">
    <name type="scientific">Deinococcus aerius</name>
    <dbReference type="NCBI Taxonomy" id="200253"/>
    <lineage>
        <taxon>Bacteria</taxon>
        <taxon>Thermotogati</taxon>
        <taxon>Deinococcota</taxon>
        <taxon>Deinococci</taxon>
        <taxon>Deinococcales</taxon>
        <taxon>Deinococcaceae</taxon>
        <taxon>Deinococcus</taxon>
    </lineage>
</organism>
<dbReference type="RefSeq" id="WP_103130253.1">
    <property type="nucleotide sequence ID" value="NZ_BFAG01000011.1"/>
</dbReference>
<dbReference type="Pfam" id="PF13474">
    <property type="entry name" value="SnoaL_3"/>
    <property type="match status" value="1"/>
</dbReference>
<evidence type="ECO:0000259" key="1">
    <source>
        <dbReference type="Pfam" id="PF13474"/>
    </source>
</evidence>
<evidence type="ECO:0000313" key="2">
    <source>
        <dbReference type="EMBL" id="GBF06906.1"/>
    </source>
</evidence>
<proteinExistence type="predicted"/>
<accession>A0A2I9D7Y8</accession>
<dbReference type="AlphaFoldDB" id="A0A2I9D7Y8"/>
<dbReference type="OrthoDB" id="1551077at2"/>
<evidence type="ECO:0000313" key="3">
    <source>
        <dbReference type="Proteomes" id="UP000236569"/>
    </source>
</evidence>
<name>A0A2I9D7Y8_9DEIO</name>
<gene>
    <name evidence="2" type="ORF">DAERI_110088</name>
</gene>
<sequence>MSQPSITEADLVALIERVSQAAGAYIRGDLRRYLTLIRHADDYTLMAPYGGPVTRGFDASPERLEATARTFQGGEATLEVDAAYSSGDLAVLVGVERQYGRVGGLPDQDWSLRVTLIFRREETSWRLVHRHADPLVHAIPLDQLAALARG</sequence>
<comment type="caution">
    <text evidence="2">The sequence shown here is derived from an EMBL/GenBank/DDBJ whole genome shotgun (WGS) entry which is preliminary data.</text>
</comment>
<dbReference type="SUPFAM" id="SSF54427">
    <property type="entry name" value="NTF2-like"/>
    <property type="match status" value="1"/>
</dbReference>
<dbReference type="Gene3D" id="3.10.450.50">
    <property type="match status" value="1"/>
</dbReference>
<dbReference type="Proteomes" id="UP000236569">
    <property type="component" value="Unassembled WGS sequence"/>
</dbReference>